<evidence type="ECO:0000313" key="2">
    <source>
        <dbReference type="Proteomes" id="UP000229897"/>
    </source>
</evidence>
<protein>
    <submittedName>
        <fullName evidence="1">Uncharacterized protein</fullName>
    </submittedName>
</protein>
<sequence>MVRAQLLWRRIDCLYREMGVDAEAALEFVADIASRRAGRAAGLPRQFFPYASEPAQVGILLGRQGRIDSAVDGLCSQGGSQIVLVSIA</sequence>
<proteinExistence type="predicted"/>
<dbReference type="Proteomes" id="UP000229897">
    <property type="component" value="Chromosome"/>
</dbReference>
<reference evidence="1" key="1">
    <citation type="submission" date="2017-10" db="EMBL/GenBank/DDBJ databases">
        <title>Massilia psychrophilum sp. nov., a novel purple-pigmented bacterium isolated from Tianshan glacier, Xinjiang Municipality, China.</title>
        <authorList>
            <person name="Wang H."/>
        </authorList>
    </citation>
    <scope>NUCLEOTIDE SEQUENCE [LARGE SCALE GENOMIC DNA]</scope>
    <source>
        <strain evidence="1">B2</strain>
    </source>
</reference>
<dbReference type="KEGG" id="mass:CR152_23415"/>
<keyword evidence="2" id="KW-1185">Reference proteome</keyword>
<accession>A0A2D2DQ75</accession>
<dbReference type="AlphaFoldDB" id="A0A2D2DQ75"/>
<name>A0A2D2DQ75_9BURK</name>
<dbReference type="EMBL" id="CP024608">
    <property type="protein sequence ID" value="ATQ77135.1"/>
    <property type="molecule type" value="Genomic_DNA"/>
</dbReference>
<evidence type="ECO:0000313" key="1">
    <source>
        <dbReference type="EMBL" id="ATQ77135.1"/>
    </source>
</evidence>
<organism evidence="1 2">
    <name type="scientific">Massilia violaceinigra</name>
    <dbReference type="NCBI Taxonomy" id="2045208"/>
    <lineage>
        <taxon>Bacteria</taxon>
        <taxon>Pseudomonadati</taxon>
        <taxon>Pseudomonadota</taxon>
        <taxon>Betaproteobacteria</taxon>
        <taxon>Burkholderiales</taxon>
        <taxon>Oxalobacteraceae</taxon>
        <taxon>Telluria group</taxon>
        <taxon>Massilia</taxon>
    </lineage>
</organism>
<gene>
    <name evidence="1" type="ORF">CR152_23415</name>
</gene>